<evidence type="ECO:0000313" key="4">
    <source>
        <dbReference type="Proteomes" id="UP000824151"/>
    </source>
</evidence>
<dbReference type="EMBL" id="DXGD01000213">
    <property type="protein sequence ID" value="HIW99652.1"/>
    <property type="molecule type" value="Genomic_DNA"/>
</dbReference>
<protein>
    <submittedName>
        <fullName evidence="3">Methylitaconate delta2-delta3-isomerase</fullName>
    </submittedName>
</protein>
<dbReference type="SUPFAM" id="SSF54506">
    <property type="entry name" value="Diaminopimelate epimerase-like"/>
    <property type="match status" value="1"/>
</dbReference>
<dbReference type="Gene3D" id="3.10.310.10">
    <property type="entry name" value="Diaminopimelate Epimerase, Chain A, domain 1"/>
    <property type="match status" value="1"/>
</dbReference>
<evidence type="ECO:0000256" key="2">
    <source>
        <dbReference type="ARBA" id="ARBA00023235"/>
    </source>
</evidence>
<dbReference type="PANTHER" id="PTHR43709:SF2">
    <property type="entry name" value="DUF453 DOMAIN PROTEIN (AFU_ORTHOLOGUE AFUA_6G00360)"/>
    <property type="match status" value="1"/>
</dbReference>
<comment type="caution">
    <text evidence="3">The sequence shown here is derived from an EMBL/GenBank/DDBJ whole genome shotgun (WGS) entry which is preliminary data.</text>
</comment>
<dbReference type="Pfam" id="PF04303">
    <property type="entry name" value="PrpF"/>
    <property type="match status" value="1"/>
</dbReference>
<feature type="non-terminal residue" evidence="3">
    <location>
        <position position="65"/>
    </location>
</feature>
<dbReference type="GO" id="GO:0016853">
    <property type="term" value="F:isomerase activity"/>
    <property type="evidence" value="ECO:0007669"/>
    <property type="project" value="UniProtKB-KW"/>
</dbReference>
<comment type="similarity">
    <text evidence="1">Belongs to the PrpF family.</text>
</comment>
<reference evidence="3" key="2">
    <citation type="submission" date="2021-04" db="EMBL/GenBank/DDBJ databases">
        <authorList>
            <person name="Gilroy R."/>
        </authorList>
    </citation>
    <scope>NUCLEOTIDE SEQUENCE</scope>
    <source>
        <strain evidence="3">ChiHejej3B27-3195</strain>
    </source>
</reference>
<dbReference type="InterPro" id="IPR007400">
    <property type="entry name" value="PrpF-like"/>
</dbReference>
<sequence length="65" mass="6809">MEISAQWIRGGTSKCWVFDEADIAASGYSADELLPRLFGSPDARQIDGVGGATSTTSKAMIVSQG</sequence>
<name>A0A9D1USM2_9MICC</name>
<organism evidence="3 4">
    <name type="scientific">Candidatus Nesterenkonia stercoripullorum</name>
    <dbReference type="NCBI Taxonomy" id="2838701"/>
    <lineage>
        <taxon>Bacteria</taxon>
        <taxon>Bacillati</taxon>
        <taxon>Actinomycetota</taxon>
        <taxon>Actinomycetes</taxon>
        <taxon>Micrococcales</taxon>
        <taxon>Micrococcaceae</taxon>
        <taxon>Nesterenkonia</taxon>
    </lineage>
</organism>
<gene>
    <name evidence="3" type="ORF">H9871_05870</name>
</gene>
<reference evidence="3" key="1">
    <citation type="journal article" date="2021" name="PeerJ">
        <title>Extensive microbial diversity within the chicken gut microbiome revealed by metagenomics and culture.</title>
        <authorList>
            <person name="Gilroy R."/>
            <person name="Ravi A."/>
            <person name="Getino M."/>
            <person name="Pursley I."/>
            <person name="Horton D.L."/>
            <person name="Alikhan N.F."/>
            <person name="Baker D."/>
            <person name="Gharbi K."/>
            <person name="Hall N."/>
            <person name="Watson M."/>
            <person name="Adriaenssens E.M."/>
            <person name="Foster-Nyarko E."/>
            <person name="Jarju S."/>
            <person name="Secka A."/>
            <person name="Antonio M."/>
            <person name="Oren A."/>
            <person name="Chaudhuri R.R."/>
            <person name="La Ragione R."/>
            <person name="Hildebrand F."/>
            <person name="Pallen M.J."/>
        </authorList>
    </citation>
    <scope>NUCLEOTIDE SEQUENCE</scope>
    <source>
        <strain evidence="3">ChiHejej3B27-3195</strain>
    </source>
</reference>
<proteinExistence type="inferred from homology"/>
<evidence type="ECO:0000313" key="3">
    <source>
        <dbReference type="EMBL" id="HIW99652.1"/>
    </source>
</evidence>
<dbReference type="Proteomes" id="UP000824151">
    <property type="component" value="Unassembled WGS sequence"/>
</dbReference>
<evidence type="ECO:0000256" key="1">
    <source>
        <dbReference type="ARBA" id="ARBA00007673"/>
    </source>
</evidence>
<dbReference type="PANTHER" id="PTHR43709">
    <property type="entry name" value="ACONITATE ISOMERASE-RELATED"/>
    <property type="match status" value="1"/>
</dbReference>
<dbReference type="AlphaFoldDB" id="A0A9D1USM2"/>
<accession>A0A9D1USM2</accession>
<keyword evidence="2" id="KW-0413">Isomerase</keyword>